<dbReference type="Proteomes" id="UP001059041">
    <property type="component" value="Unassembled WGS sequence"/>
</dbReference>
<evidence type="ECO:0000313" key="5">
    <source>
        <dbReference type="Proteomes" id="UP001059041"/>
    </source>
</evidence>
<dbReference type="Pfam" id="PF06312">
    <property type="entry name" value="Neurexophilin"/>
    <property type="match status" value="1"/>
</dbReference>
<accession>A0A9W7T2U6</accession>
<feature type="domain" description="NXPE C-terminal" evidence="3">
    <location>
        <begin position="348"/>
        <end position="569"/>
    </location>
</feature>
<dbReference type="InterPro" id="IPR013783">
    <property type="entry name" value="Ig-like_fold"/>
</dbReference>
<dbReference type="InterPro" id="IPR057106">
    <property type="entry name" value="NXPE4_C"/>
</dbReference>
<gene>
    <name evidence="4" type="ORF">IRJ41_005546</name>
</gene>
<evidence type="ECO:0000256" key="2">
    <source>
        <dbReference type="SAM" id="Phobius"/>
    </source>
</evidence>
<dbReference type="PANTHER" id="PTHR16165:SF23">
    <property type="entry name" value="NEUREXOPHILIN AND PC-ESTERASE DOMAIN FAMILY, MEMBER 5"/>
    <property type="match status" value="1"/>
</dbReference>
<organism evidence="4 5">
    <name type="scientific">Triplophysa rosa</name>
    <name type="common">Cave loach</name>
    <dbReference type="NCBI Taxonomy" id="992332"/>
    <lineage>
        <taxon>Eukaryota</taxon>
        <taxon>Metazoa</taxon>
        <taxon>Chordata</taxon>
        <taxon>Craniata</taxon>
        <taxon>Vertebrata</taxon>
        <taxon>Euteleostomi</taxon>
        <taxon>Actinopterygii</taxon>
        <taxon>Neopterygii</taxon>
        <taxon>Teleostei</taxon>
        <taxon>Ostariophysi</taxon>
        <taxon>Cypriniformes</taxon>
        <taxon>Nemacheilidae</taxon>
        <taxon>Triplophysa</taxon>
    </lineage>
</organism>
<feature type="transmembrane region" description="Helical" evidence="2">
    <location>
        <begin position="12"/>
        <end position="35"/>
    </location>
</feature>
<reference evidence="4" key="1">
    <citation type="submission" date="2021-02" db="EMBL/GenBank/DDBJ databases">
        <title>Comparative genomics reveals that relaxation of natural selection precedes convergent phenotypic evolution of cavefish.</title>
        <authorList>
            <person name="Peng Z."/>
        </authorList>
    </citation>
    <scope>NUCLEOTIDE SEQUENCE</scope>
    <source>
        <tissue evidence="4">Muscle</tissue>
    </source>
</reference>
<proteinExistence type="inferred from homology"/>
<protein>
    <submittedName>
        <fullName evidence="4">NXPE family member 3-like</fullName>
    </submittedName>
</protein>
<evidence type="ECO:0000313" key="4">
    <source>
        <dbReference type="EMBL" id="KAI7789404.1"/>
    </source>
</evidence>
<dbReference type="Gene3D" id="2.60.40.10">
    <property type="entry name" value="Immunoglobulins"/>
    <property type="match status" value="1"/>
</dbReference>
<keyword evidence="2" id="KW-0812">Transmembrane</keyword>
<comment type="similarity">
    <text evidence="1">Belongs to the NXPE family.</text>
</comment>
<dbReference type="SUPFAM" id="SSF81296">
    <property type="entry name" value="E set domains"/>
    <property type="match status" value="1"/>
</dbReference>
<comment type="caution">
    <text evidence="4">The sequence shown here is derived from an EMBL/GenBank/DDBJ whole genome shotgun (WGS) entry which is preliminary data.</text>
</comment>
<keyword evidence="2" id="KW-0472">Membrane</keyword>
<evidence type="ECO:0000259" key="3">
    <source>
        <dbReference type="Pfam" id="PF24536"/>
    </source>
</evidence>
<keyword evidence="5" id="KW-1185">Reference proteome</keyword>
<keyword evidence="2" id="KW-1133">Transmembrane helix</keyword>
<evidence type="ECO:0000256" key="1">
    <source>
        <dbReference type="ARBA" id="ARBA00005431"/>
    </source>
</evidence>
<dbReference type="Pfam" id="PF24536">
    <property type="entry name" value="NXPE4_C"/>
    <property type="match status" value="1"/>
</dbReference>
<sequence length="571" mass="65260">MESISLWHCSGVMRAQVALIVAFSSSALLVYLSLWSGHDLWLEIIITLIKLSIPPAPRPFTPTRHTQTIASYNISAFDMGISQEEWDRLQKVLDWPSPDHEITELGLSTSPVHTTFSTVGFNDTYKVGDKISVTITARDHNKNLKTCGGDFFQAKVFNKKLKASVYGKVFDHRNGTHTVDLLLPWEGQAQVSIRLMHSSEVVQFFKKYWETSFPRNHYYGYFEGPGPKGVRISEKVKCNLKWIYDGSWSKGNCCCEYKDEKTETVWQCERPKQLSCDYWVYHERGPFQSPLTPLEKQLIASKLTNVGIPGDTRIINVLSSSASIGNAERCRSGLTTPVPAGFYFQDVWKSFVCNTRRFSFTQMADCLANKIIYMMGDSTTRQWFEFFERSVPGLKRLNLHTNSKNGPLMALEMTKNIIIHWRPHGLPLQFRKMPAVDLHYISNEIDQIAGGRHTVVVFTIFAHLVVHPLTFYVRKVAKIRQAVVLLLKRAPETTVIIKSGNTGLTKNEYGNDWYRMQLNTVMSEMFSDIKGVVYMDVWQMTSCHYSREDIHPVRVIVVSELDMLLSHVCPS</sequence>
<dbReference type="InterPro" id="IPR014756">
    <property type="entry name" value="Ig_E-set"/>
</dbReference>
<name>A0A9W7T2U6_TRIRA</name>
<dbReference type="GO" id="GO:0007399">
    <property type="term" value="P:nervous system development"/>
    <property type="evidence" value="ECO:0007669"/>
    <property type="project" value="UniProtKB-ARBA"/>
</dbReference>
<dbReference type="EMBL" id="JAFHDT010000475">
    <property type="protein sequence ID" value="KAI7789404.1"/>
    <property type="molecule type" value="Genomic_DNA"/>
</dbReference>
<dbReference type="PANTHER" id="PTHR16165">
    <property type="entry name" value="NXPE FAMILY MEMBER"/>
    <property type="match status" value="1"/>
</dbReference>
<dbReference type="InterPro" id="IPR026845">
    <property type="entry name" value="NXPH/NXPE"/>
</dbReference>
<dbReference type="AlphaFoldDB" id="A0A9W7T2U6"/>